<evidence type="ECO:0000313" key="2">
    <source>
        <dbReference type="Proteomes" id="UP000257109"/>
    </source>
</evidence>
<evidence type="ECO:0000313" key="1">
    <source>
        <dbReference type="EMBL" id="RDX85958.1"/>
    </source>
</evidence>
<keyword evidence="2" id="KW-1185">Reference proteome</keyword>
<name>A0A371G5X4_MUCPR</name>
<sequence>MATGRIEEPVQLQLDANVVGKNSITPLYIWPKNVLEVCIDGICIDSVCRGGANTCMDSLTLSLFRV</sequence>
<gene>
    <name evidence="1" type="ORF">CR513_32782</name>
</gene>
<dbReference type="OrthoDB" id="1432083at2759"/>
<reference evidence="1" key="1">
    <citation type="submission" date="2018-05" db="EMBL/GenBank/DDBJ databases">
        <title>Draft genome of Mucuna pruriens seed.</title>
        <authorList>
            <person name="Nnadi N.E."/>
            <person name="Vos R."/>
            <person name="Hasami M.H."/>
            <person name="Devisetty U.K."/>
            <person name="Aguiy J.C."/>
        </authorList>
    </citation>
    <scope>NUCLEOTIDE SEQUENCE [LARGE SCALE GENOMIC DNA]</scope>
    <source>
        <strain evidence="1">JCA_2017</strain>
    </source>
</reference>
<proteinExistence type="predicted"/>
<dbReference type="Proteomes" id="UP000257109">
    <property type="component" value="Unassembled WGS sequence"/>
</dbReference>
<comment type="caution">
    <text evidence="1">The sequence shown here is derived from an EMBL/GenBank/DDBJ whole genome shotgun (WGS) entry which is preliminary data.</text>
</comment>
<dbReference type="EMBL" id="QJKJ01006653">
    <property type="protein sequence ID" value="RDX85958.1"/>
    <property type="molecule type" value="Genomic_DNA"/>
</dbReference>
<protein>
    <submittedName>
        <fullName evidence="1">Uncharacterized protein</fullName>
    </submittedName>
</protein>
<dbReference type="AlphaFoldDB" id="A0A371G5X4"/>
<accession>A0A371G5X4</accession>
<feature type="non-terminal residue" evidence="1">
    <location>
        <position position="1"/>
    </location>
</feature>
<organism evidence="1 2">
    <name type="scientific">Mucuna pruriens</name>
    <name type="common">Velvet bean</name>
    <name type="synonym">Dolichos pruriens</name>
    <dbReference type="NCBI Taxonomy" id="157652"/>
    <lineage>
        <taxon>Eukaryota</taxon>
        <taxon>Viridiplantae</taxon>
        <taxon>Streptophyta</taxon>
        <taxon>Embryophyta</taxon>
        <taxon>Tracheophyta</taxon>
        <taxon>Spermatophyta</taxon>
        <taxon>Magnoliopsida</taxon>
        <taxon>eudicotyledons</taxon>
        <taxon>Gunneridae</taxon>
        <taxon>Pentapetalae</taxon>
        <taxon>rosids</taxon>
        <taxon>fabids</taxon>
        <taxon>Fabales</taxon>
        <taxon>Fabaceae</taxon>
        <taxon>Papilionoideae</taxon>
        <taxon>50 kb inversion clade</taxon>
        <taxon>NPAAA clade</taxon>
        <taxon>indigoferoid/millettioid clade</taxon>
        <taxon>Phaseoleae</taxon>
        <taxon>Mucuna</taxon>
    </lineage>
</organism>